<keyword evidence="1" id="KW-0175">Coiled coil</keyword>
<protein>
    <submittedName>
        <fullName evidence="4">Death domain-containing protein 1-like</fullName>
    </submittedName>
</protein>
<feature type="compositionally biased region" description="Low complexity" evidence="2">
    <location>
        <begin position="1035"/>
        <end position="1048"/>
    </location>
</feature>
<reference evidence="4 5" key="1">
    <citation type="journal article" date="2021" name="Elife">
        <title>Chloroplast acquisition without the gene transfer in kleptoplastic sea slugs, Plakobranchus ocellatus.</title>
        <authorList>
            <person name="Maeda T."/>
            <person name="Takahashi S."/>
            <person name="Yoshida T."/>
            <person name="Shimamura S."/>
            <person name="Takaki Y."/>
            <person name="Nagai Y."/>
            <person name="Toyoda A."/>
            <person name="Suzuki Y."/>
            <person name="Arimoto A."/>
            <person name="Ishii H."/>
            <person name="Satoh N."/>
            <person name="Nishiyama T."/>
            <person name="Hasebe M."/>
            <person name="Maruyama T."/>
            <person name="Minagawa J."/>
            <person name="Obokata J."/>
            <person name="Shigenobu S."/>
        </authorList>
    </citation>
    <scope>NUCLEOTIDE SEQUENCE [LARGE SCALE GENOMIC DNA]</scope>
</reference>
<dbReference type="InterPro" id="IPR011029">
    <property type="entry name" value="DEATH-like_dom_sf"/>
</dbReference>
<dbReference type="Proteomes" id="UP000735302">
    <property type="component" value="Unassembled WGS sequence"/>
</dbReference>
<feature type="region of interest" description="Disordered" evidence="2">
    <location>
        <begin position="792"/>
        <end position="814"/>
    </location>
</feature>
<dbReference type="PANTHER" id="PTHR28336:SF4">
    <property type="entry name" value="DEATH DOMAIN-CONTAINING PROTEIN 1"/>
    <property type="match status" value="1"/>
</dbReference>
<evidence type="ECO:0000256" key="1">
    <source>
        <dbReference type="SAM" id="Coils"/>
    </source>
</evidence>
<feature type="region of interest" description="Disordered" evidence="2">
    <location>
        <begin position="1029"/>
        <end position="1061"/>
    </location>
</feature>
<dbReference type="AlphaFoldDB" id="A0AAV3YA60"/>
<dbReference type="SUPFAM" id="SSF58100">
    <property type="entry name" value="Bacterial hemolysins"/>
    <property type="match status" value="1"/>
</dbReference>
<feature type="compositionally biased region" description="Polar residues" evidence="2">
    <location>
        <begin position="795"/>
        <end position="804"/>
    </location>
</feature>
<feature type="region of interest" description="Disordered" evidence="2">
    <location>
        <begin position="1"/>
        <end position="72"/>
    </location>
</feature>
<feature type="compositionally biased region" description="Basic and acidic residues" evidence="2">
    <location>
        <begin position="117"/>
        <end position="139"/>
    </location>
</feature>
<dbReference type="PANTHER" id="PTHR28336">
    <property type="entry name" value="BA1-643"/>
    <property type="match status" value="1"/>
</dbReference>
<accession>A0AAV3YA60</accession>
<proteinExistence type="predicted"/>
<feature type="domain" description="Death" evidence="3">
    <location>
        <begin position="940"/>
        <end position="1028"/>
    </location>
</feature>
<dbReference type="Gene3D" id="2.60.220.30">
    <property type="match status" value="1"/>
</dbReference>
<feature type="compositionally biased region" description="Low complexity" evidence="2">
    <location>
        <begin position="870"/>
        <end position="880"/>
    </location>
</feature>
<evidence type="ECO:0000313" key="4">
    <source>
        <dbReference type="EMBL" id="GFN79984.1"/>
    </source>
</evidence>
<feature type="coiled-coil region" evidence="1">
    <location>
        <begin position="191"/>
        <end position="218"/>
    </location>
</feature>
<feature type="compositionally biased region" description="Acidic residues" evidence="2">
    <location>
        <begin position="102"/>
        <end position="116"/>
    </location>
</feature>
<dbReference type="Pfam" id="PF00531">
    <property type="entry name" value="Death"/>
    <property type="match status" value="1"/>
</dbReference>
<evidence type="ECO:0000256" key="2">
    <source>
        <dbReference type="SAM" id="MobiDB-lite"/>
    </source>
</evidence>
<dbReference type="EMBL" id="BLXT01000767">
    <property type="protein sequence ID" value="GFN79984.1"/>
    <property type="molecule type" value="Genomic_DNA"/>
</dbReference>
<evidence type="ECO:0000313" key="5">
    <source>
        <dbReference type="Proteomes" id="UP000735302"/>
    </source>
</evidence>
<feature type="compositionally biased region" description="Polar residues" evidence="2">
    <location>
        <begin position="42"/>
        <end position="51"/>
    </location>
</feature>
<dbReference type="PROSITE" id="PS50017">
    <property type="entry name" value="DEATH_DOMAIN"/>
    <property type="match status" value="1"/>
</dbReference>
<dbReference type="InterPro" id="IPR000488">
    <property type="entry name" value="Death_dom"/>
</dbReference>
<feature type="compositionally biased region" description="Basic and acidic residues" evidence="2">
    <location>
        <begin position="88"/>
        <end position="101"/>
    </location>
</feature>
<feature type="region of interest" description="Disordered" evidence="2">
    <location>
        <begin position="863"/>
        <end position="903"/>
    </location>
</feature>
<feature type="compositionally biased region" description="Basic residues" evidence="2">
    <location>
        <begin position="8"/>
        <end position="19"/>
    </location>
</feature>
<keyword evidence="5" id="KW-1185">Reference proteome</keyword>
<dbReference type="SUPFAM" id="SSF47986">
    <property type="entry name" value="DEATH domain"/>
    <property type="match status" value="1"/>
</dbReference>
<feature type="region of interest" description="Disordered" evidence="2">
    <location>
        <begin position="88"/>
        <end position="141"/>
    </location>
</feature>
<comment type="caution">
    <text evidence="4">The sequence shown here is derived from an EMBL/GenBank/DDBJ whole genome shotgun (WGS) entry which is preliminary data.</text>
</comment>
<feature type="compositionally biased region" description="Polar residues" evidence="2">
    <location>
        <begin position="1049"/>
        <end position="1061"/>
    </location>
</feature>
<sequence length="1061" mass="120784">MPVETKGHGRSANHGHGHRPTPEVIPVHRKVGLATKGPITNARATKTNQKSAPLPKKETRAAAVVDDDDNRETTILRSGGETVVVTHDRDEQVDEGQKEAVLEEEEKTAEQEEESKEEPVPVEEKEVRPKYQKGDEYKKSNITPKNFNVKEFNTNLTEFIRTLDDPRYSTVDEDYPVDELVKVVGMVSHSVKDYRNHAHNATVQLEDLREAMRNIKENLHFSVSRQAMDLRADAENQTQEEKDLFAKLTKLNADIAKANADVTEAIRLATETESTAVKADISAEKGRQEARRLQEEIEKREKFERERREEERKTMEEQRRQKAEEERRAQEEVRRKEEEWKRREALQNDKARNVYDSWEPVTYEYTNENGEPEVMCIARGQSHSFNKNNIKIEVSNEKEALLTYLPHEELISNVVDLKSTNGNNELKDPIYVAIPHVMGRSTAVSREPVVKAMMDGEWVDLPTQDVTFDTHKETKFAQAEVHFLTSLVVMSRFKRDYVTMEPKIAHKLTSSCDQRVTFTVAAETFTTREHFMLQVQPIDSAILQDFRTRNPHGKTLLTCSPIVHTLWETTTLMKPVLVTLPCPPNPAKARKMALARRLKDEKMRQPMKISVQMPTQTQEKDTQKEKQVKEKKRMQEFESTDTAVSVKPTKWYMGEYANSEDDETDRFFFAYQTGKKWRVETDMPIKQVKVDLLSFSLEHPIEKFIVLRTRTSVDEDAALALASGLDDYLSKRFVEAVVRQRSDNPFEVVLQITPVSRRDAVVNQLAQRGFKSGPAPSHVLCLHEGDVVEVGFSGNIESDNSNNPDGGDGISRGSAPEELIFKSNVPTLTYFTVREENKFRQKDHDVFSGLLVLTRKYTDPSKVTAAARRAQMQAHSQSHSQAHEGDDHSSLTPAEHQPPEKEWKRERLCALQINIPKYHIQPNTVPKKAPVAISEKSGTMEDLLTYVSGALGEEWRKVAHYLGVHRARVQAIIRNVHVGERDETEAKYDMLLTWLKGAPKSADKMAILSSALEHSDRLDLAETVKTWGHQGEQNGFRSSSGSARSFRSPATNHGPQTTAVH</sequence>
<dbReference type="GO" id="GO:0007165">
    <property type="term" value="P:signal transduction"/>
    <property type="evidence" value="ECO:0007669"/>
    <property type="project" value="InterPro"/>
</dbReference>
<feature type="region of interest" description="Disordered" evidence="2">
    <location>
        <begin position="301"/>
        <end position="342"/>
    </location>
</feature>
<gene>
    <name evidence="4" type="ORF">PoB_000649000</name>
</gene>
<dbReference type="Gene3D" id="1.10.533.10">
    <property type="entry name" value="Death Domain, Fas"/>
    <property type="match status" value="1"/>
</dbReference>
<organism evidence="4 5">
    <name type="scientific">Plakobranchus ocellatus</name>
    <dbReference type="NCBI Taxonomy" id="259542"/>
    <lineage>
        <taxon>Eukaryota</taxon>
        <taxon>Metazoa</taxon>
        <taxon>Spiralia</taxon>
        <taxon>Lophotrochozoa</taxon>
        <taxon>Mollusca</taxon>
        <taxon>Gastropoda</taxon>
        <taxon>Heterobranchia</taxon>
        <taxon>Euthyneura</taxon>
        <taxon>Panpulmonata</taxon>
        <taxon>Sacoglossa</taxon>
        <taxon>Placobranchoidea</taxon>
        <taxon>Plakobranchidae</taxon>
        <taxon>Plakobranchus</taxon>
    </lineage>
</organism>
<name>A0AAV3YA60_9GAST</name>
<evidence type="ECO:0000259" key="3">
    <source>
        <dbReference type="PROSITE" id="PS50017"/>
    </source>
</evidence>